<dbReference type="STRING" id="1134406.ADN00_16345"/>
<proteinExistence type="predicted"/>
<dbReference type="PATRIC" id="fig|1134406.4.peg.3709"/>
<sequence>MAQNTGTILIGSTPIKGVQKEAAGRYLNLLGEQYYQIQNFDAIPPFFMSLVSSSDHWFFISSSGGLSAGRVNIERALFPYYTEDKLTENSENTGSKTIFLVTRGETTWVWEPFSNCQAGVYSSQRNLYKNIAGTTLIFEEINHDLKLTFRYAWRTSEEFGFVKTCWLSNDESSACQVELLDGIQNILPANVSSSIQINYSCLQDAYKRSELEKETGLGIFVLNSILSDRAEPSESFLATTVFQTGLQGYHYLLSSLQLNQFRKAQKIISETEIRGQRSAYFVHAKLDFSDSREFTWHIVADVCQDGANVVKTINLLKRDHANLYNEIEEDTFKNTSQINEIVASSDGIQFSADQLCVSHHFSNTLFNVMRGGIFSEQYWVDKQDLFDFVFTHSKKTAQTCENFFIDLPDRINILDLYQLAEKNGSLELVRLCQNYLPLTFSRRHGDPSRPWNRFEINIKKDDGSKKLDYAGNWRDIFQNWEALAYSYPDFIEGMISTFLCATTADGYNPYRIMRTGVDWEVIEPDNPWSNIGYWNDHQIIYLLKLMELSAEFHPRKLSNGLDRRVYCYSNIPYRIKPYEDLVKDPHNTIDFDDELERKIEKLVSIEGSDAKLIHSSDGNIIYCSLAEKLLNLLLAKLVNFVPEGGIWLNTQRPEWNDANNALVGKGLSVVTLGYLRRYIVFVQQLIAESPVINLHFSAELKDLFLRIWKAFEHYQSSVNNSFSDQQRKAILDELGKAGSDFRWNLYQSGFSGELQSISRADLIQFLNLTQSYLEQSLRANKRDDGLYHAYNILHFEKDSAVIGRMYEMLEGQVSILSSGLLSAEESVALLQSLRDGPLYCPERHTYILYPDRILPSFLEKNRFTENQIQGLRLPEALSKAQDKTLIIRDVDGAYHFSGNIRNGKDVQTALKGLASQPQFAHLISEEGQKIADLFESIFKHSEFTGRSGTFFAYEGLGSVYWHMVSKFLLAAQETALKFQASPMASSLRDKYYDIRAGLGFNKSPAKFGAFPTDPYSHTPKGQGARQPGMTGVVKEELLARWAEVGLMIKDGCLFFNPFLVNTKEFITEVSRFEYYDIHKEQKQIGLPVGSLAFTICQVPVVVKLADHDQIVVQFRDGSQESVYTNKLDVKLSSHIFNRDGVVTQLTVFLQKP</sequence>
<dbReference type="AlphaFoldDB" id="A0A0P6XR37"/>
<dbReference type="RefSeq" id="WP_075064110.1">
    <property type="nucleotide sequence ID" value="NZ_LGCL01000040.1"/>
</dbReference>
<reference evidence="1 2" key="1">
    <citation type="submission" date="2015-07" db="EMBL/GenBank/DDBJ databases">
        <title>Genome sequence of Ornatilinea apprima DSM 23815.</title>
        <authorList>
            <person name="Hemp J."/>
            <person name="Ward L.M."/>
            <person name="Pace L.A."/>
            <person name="Fischer W.W."/>
        </authorList>
    </citation>
    <scope>NUCLEOTIDE SEQUENCE [LARGE SCALE GENOMIC DNA]</scope>
    <source>
        <strain evidence="1 2">P3M-1</strain>
    </source>
</reference>
<evidence type="ECO:0008006" key="3">
    <source>
        <dbReference type="Google" id="ProtNLM"/>
    </source>
</evidence>
<accession>A0A0P6XR37</accession>
<organism evidence="1 2">
    <name type="scientific">Ornatilinea apprima</name>
    <dbReference type="NCBI Taxonomy" id="1134406"/>
    <lineage>
        <taxon>Bacteria</taxon>
        <taxon>Bacillati</taxon>
        <taxon>Chloroflexota</taxon>
        <taxon>Anaerolineae</taxon>
        <taxon>Anaerolineales</taxon>
        <taxon>Anaerolineaceae</taxon>
        <taxon>Ornatilinea</taxon>
    </lineage>
</organism>
<protein>
    <recommendedName>
        <fullName evidence="3">Cellobiose phosphorylase</fullName>
    </recommendedName>
</protein>
<dbReference type="EMBL" id="LGCL01000040">
    <property type="protein sequence ID" value="KPL72048.1"/>
    <property type="molecule type" value="Genomic_DNA"/>
</dbReference>
<name>A0A0P6XR37_9CHLR</name>
<keyword evidence="2" id="KW-1185">Reference proteome</keyword>
<gene>
    <name evidence="1" type="ORF">ADN00_16345</name>
</gene>
<evidence type="ECO:0000313" key="1">
    <source>
        <dbReference type="EMBL" id="KPL72048.1"/>
    </source>
</evidence>
<dbReference type="Proteomes" id="UP000050417">
    <property type="component" value="Unassembled WGS sequence"/>
</dbReference>
<dbReference type="OrthoDB" id="219241at2"/>
<evidence type="ECO:0000313" key="2">
    <source>
        <dbReference type="Proteomes" id="UP000050417"/>
    </source>
</evidence>
<comment type="caution">
    <text evidence="1">The sequence shown here is derived from an EMBL/GenBank/DDBJ whole genome shotgun (WGS) entry which is preliminary data.</text>
</comment>